<protein>
    <submittedName>
        <fullName evidence="6">HTH-type transcriptional regulator RutR</fullName>
    </submittedName>
</protein>
<name>A0A3S4BI93_9MYCO</name>
<accession>A0A3S4BI93</accession>
<evidence type="ECO:0000256" key="4">
    <source>
        <dbReference type="PROSITE-ProRule" id="PRU00335"/>
    </source>
</evidence>
<dbReference type="Gene3D" id="1.10.10.60">
    <property type="entry name" value="Homeodomain-like"/>
    <property type="match status" value="1"/>
</dbReference>
<keyword evidence="7" id="KW-1185">Reference proteome</keyword>
<dbReference type="InterPro" id="IPR009057">
    <property type="entry name" value="Homeodomain-like_sf"/>
</dbReference>
<dbReference type="Pfam" id="PF00440">
    <property type="entry name" value="TetR_N"/>
    <property type="match status" value="1"/>
</dbReference>
<evidence type="ECO:0000313" key="7">
    <source>
        <dbReference type="Proteomes" id="UP000269998"/>
    </source>
</evidence>
<dbReference type="PANTHER" id="PTHR30055">
    <property type="entry name" value="HTH-TYPE TRANSCRIPTIONAL REGULATOR RUTR"/>
    <property type="match status" value="1"/>
</dbReference>
<keyword evidence="3" id="KW-0804">Transcription</keyword>
<dbReference type="Pfam" id="PF16859">
    <property type="entry name" value="TetR_C_11"/>
    <property type="match status" value="1"/>
</dbReference>
<dbReference type="PROSITE" id="PS50977">
    <property type="entry name" value="HTH_TETR_2"/>
    <property type="match status" value="1"/>
</dbReference>
<feature type="domain" description="HTH tetR-type" evidence="5">
    <location>
        <begin position="11"/>
        <end position="71"/>
    </location>
</feature>
<dbReference type="Proteomes" id="UP000269998">
    <property type="component" value="Chromosome"/>
</dbReference>
<dbReference type="InterPro" id="IPR050109">
    <property type="entry name" value="HTH-type_TetR-like_transc_reg"/>
</dbReference>
<dbReference type="KEGG" id="mbai:MB901379_03875"/>
<dbReference type="PRINTS" id="PR00455">
    <property type="entry name" value="HTHTETR"/>
</dbReference>
<dbReference type="SUPFAM" id="SSF48498">
    <property type="entry name" value="Tetracyclin repressor-like, C-terminal domain"/>
    <property type="match status" value="1"/>
</dbReference>
<evidence type="ECO:0000256" key="3">
    <source>
        <dbReference type="ARBA" id="ARBA00023163"/>
    </source>
</evidence>
<dbReference type="InterPro" id="IPR036271">
    <property type="entry name" value="Tet_transcr_reg_TetR-rel_C_sf"/>
</dbReference>
<dbReference type="GO" id="GO:0003700">
    <property type="term" value="F:DNA-binding transcription factor activity"/>
    <property type="evidence" value="ECO:0007669"/>
    <property type="project" value="TreeGrafter"/>
</dbReference>
<dbReference type="AlphaFoldDB" id="A0A3S4BI93"/>
<reference evidence="7" key="1">
    <citation type="submission" date="2018-02" db="EMBL/GenBank/DDBJ databases">
        <authorList>
            <person name="Seth-Smith MB H."/>
            <person name="Seth-Smith H."/>
        </authorList>
    </citation>
    <scope>NUCLEOTIDE SEQUENCE [LARGE SCALE GENOMIC DNA]</scope>
</reference>
<dbReference type="PROSITE" id="PS01081">
    <property type="entry name" value="HTH_TETR_1"/>
    <property type="match status" value="1"/>
</dbReference>
<sequence>MTASRGRPRDPALDAAILTAALELFLEHGITGTSIEQVARRAGVGKPTIYRRWSSKERLVCDAIERFVHTDIRWPTTQEIASIEPDELVLRNIDAAARTAADPVFRALVAQVYGSAVTHPALLTTYWDSYILPRRKLVLAMLKRAQANGAVAADADLQVLVDMLAGAVTYRVLQPQPATARQLKRYLQSAYRQVGLLP</sequence>
<keyword evidence="2 4" id="KW-0238">DNA-binding</keyword>
<dbReference type="InterPro" id="IPR011075">
    <property type="entry name" value="TetR_C"/>
</dbReference>
<dbReference type="Gene3D" id="1.10.357.10">
    <property type="entry name" value="Tetracycline Repressor, domain 2"/>
    <property type="match status" value="1"/>
</dbReference>
<dbReference type="SUPFAM" id="SSF46689">
    <property type="entry name" value="Homeodomain-like"/>
    <property type="match status" value="1"/>
</dbReference>
<evidence type="ECO:0000259" key="5">
    <source>
        <dbReference type="PROSITE" id="PS50977"/>
    </source>
</evidence>
<dbReference type="PANTHER" id="PTHR30055:SF148">
    <property type="entry name" value="TETR-FAMILY TRANSCRIPTIONAL REGULATOR"/>
    <property type="match status" value="1"/>
</dbReference>
<organism evidence="6 7">
    <name type="scientific">Mycobacterium basiliense</name>
    <dbReference type="NCBI Taxonomy" id="2094119"/>
    <lineage>
        <taxon>Bacteria</taxon>
        <taxon>Bacillati</taxon>
        <taxon>Actinomycetota</taxon>
        <taxon>Actinomycetes</taxon>
        <taxon>Mycobacteriales</taxon>
        <taxon>Mycobacteriaceae</taxon>
        <taxon>Mycobacterium</taxon>
    </lineage>
</organism>
<gene>
    <name evidence="6" type="ORF">MB901379_03875</name>
</gene>
<dbReference type="InterPro" id="IPR001647">
    <property type="entry name" value="HTH_TetR"/>
</dbReference>
<evidence type="ECO:0000256" key="2">
    <source>
        <dbReference type="ARBA" id="ARBA00023125"/>
    </source>
</evidence>
<evidence type="ECO:0000313" key="6">
    <source>
        <dbReference type="EMBL" id="VDM90279.1"/>
    </source>
</evidence>
<evidence type="ECO:0000256" key="1">
    <source>
        <dbReference type="ARBA" id="ARBA00023015"/>
    </source>
</evidence>
<feature type="DNA-binding region" description="H-T-H motif" evidence="4">
    <location>
        <begin position="34"/>
        <end position="53"/>
    </location>
</feature>
<dbReference type="InterPro" id="IPR023772">
    <property type="entry name" value="DNA-bd_HTH_TetR-type_CS"/>
</dbReference>
<proteinExistence type="predicted"/>
<dbReference type="EMBL" id="LR130759">
    <property type="protein sequence ID" value="VDM90279.1"/>
    <property type="molecule type" value="Genomic_DNA"/>
</dbReference>
<dbReference type="RefSeq" id="WP_158017984.1">
    <property type="nucleotide sequence ID" value="NZ_CBCSKE010000037.1"/>
</dbReference>
<dbReference type="OrthoDB" id="9796019at2"/>
<dbReference type="GO" id="GO:0000976">
    <property type="term" value="F:transcription cis-regulatory region binding"/>
    <property type="evidence" value="ECO:0007669"/>
    <property type="project" value="TreeGrafter"/>
</dbReference>
<keyword evidence="1" id="KW-0805">Transcription regulation</keyword>